<organism evidence="2 3">
    <name type="scientific">Yersinia enterocolitica</name>
    <dbReference type="NCBI Taxonomy" id="630"/>
    <lineage>
        <taxon>Bacteria</taxon>
        <taxon>Pseudomonadati</taxon>
        <taxon>Pseudomonadota</taxon>
        <taxon>Gammaproteobacteria</taxon>
        <taxon>Enterobacterales</taxon>
        <taxon>Yersiniaceae</taxon>
        <taxon>Yersinia</taxon>
    </lineage>
</organism>
<feature type="domain" description="HTH cro/C1-type" evidence="1">
    <location>
        <begin position="7"/>
        <end position="60"/>
    </location>
</feature>
<dbReference type="GeneID" id="93969630"/>
<dbReference type="PANTHER" id="PTHR33516:SF2">
    <property type="entry name" value="LEXA REPRESSOR-RELATED"/>
    <property type="match status" value="1"/>
</dbReference>
<proteinExistence type="predicted"/>
<dbReference type="Pfam" id="PF00717">
    <property type="entry name" value="Peptidase_S24"/>
    <property type="match status" value="1"/>
</dbReference>
<dbReference type="EMBL" id="CPXJ01000053">
    <property type="protein sequence ID" value="CNE38471.1"/>
    <property type="molecule type" value="Genomic_DNA"/>
</dbReference>
<dbReference type="InterPro" id="IPR036286">
    <property type="entry name" value="LexA/Signal_pep-like_sf"/>
</dbReference>
<evidence type="ECO:0000313" key="3">
    <source>
        <dbReference type="Proteomes" id="UP000041601"/>
    </source>
</evidence>
<dbReference type="InterPro" id="IPR001387">
    <property type="entry name" value="Cro/C1-type_HTH"/>
</dbReference>
<dbReference type="PROSITE" id="PS50943">
    <property type="entry name" value="HTH_CROC1"/>
    <property type="match status" value="1"/>
</dbReference>
<comment type="caution">
    <text evidence="2">The sequence shown here is derived from an EMBL/GenBank/DDBJ whole genome shotgun (WGS) entry which is preliminary data.</text>
</comment>
<keyword evidence="3" id="KW-1185">Reference proteome</keyword>
<dbReference type="InterPro" id="IPR010982">
    <property type="entry name" value="Lambda_DNA-bd_dom_sf"/>
</dbReference>
<dbReference type="SUPFAM" id="SSF51306">
    <property type="entry name" value="LexA/Signal peptidase"/>
    <property type="match status" value="1"/>
</dbReference>
<dbReference type="InterPro" id="IPR015927">
    <property type="entry name" value="Peptidase_S24_S26A/B/C"/>
</dbReference>
<evidence type="ECO:0000259" key="1">
    <source>
        <dbReference type="PROSITE" id="PS50943"/>
    </source>
</evidence>
<accession>A0ABM9S758</accession>
<dbReference type="InterPro" id="IPR039418">
    <property type="entry name" value="LexA-like"/>
</dbReference>
<evidence type="ECO:0000313" key="2">
    <source>
        <dbReference type="EMBL" id="CNE38471.1"/>
    </source>
</evidence>
<sequence>MSLAERIKQRRLELGLTQSELAELAGTTQQGIVSVETGRTKRPRYLHELAKALQCDPDYLLTGSEGSNVSFVGTHTPGYRYPVISSVQAGAWGEAIEAYSLKDIDLWLESDAHIQGDAFWLEVSGDSMTAPIGLSVPEGTFVLFDTGREASNGNLVIAKMEDSNEATFKKLVIDGGQRYLKGLNPAWPLVPINGNCKIIGVAIETKLRLL</sequence>
<dbReference type="Gene3D" id="1.10.260.40">
    <property type="entry name" value="lambda repressor-like DNA-binding domains"/>
    <property type="match status" value="1"/>
</dbReference>
<dbReference type="CDD" id="cd06529">
    <property type="entry name" value="S24_LexA-like"/>
    <property type="match status" value="1"/>
</dbReference>
<dbReference type="InterPro" id="IPR050077">
    <property type="entry name" value="LexA_repressor"/>
</dbReference>
<reference evidence="2 3" key="1">
    <citation type="submission" date="2015-03" db="EMBL/GenBank/DDBJ databases">
        <authorList>
            <consortium name="Pathogen Informatics"/>
            <person name="Murphy D."/>
        </authorList>
    </citation>
    <scope>NUCLEOTIDE SEQUENCE [LARGE SCALE GENOMIC DNA]</scope>
    <source>
        <strain evidence="2 3">IP05342</strain>
    </source>
</reference>
<dbReference type="SMART" id="SM00530">
    <property type="entry name" value="HTH_XRE"/>
    <property type="match status" value="1"/>
</dbReference>
<dbReference type="Proteomes" id="UP000041601">
    <property type="component" value="Unassembled WGS sequence"/>
</dbReference>
<dbReference type="SUPFAM" id="SSF47413">
    <property type="entry name" value="lambda repressor-like DNA-binding domains"/>
    <property type="match status" value="1"/>
</dbReference>
<dbReference type="RefSeq" id="WP_050127340.1">
    <property type="nucleotide sequence ID" value="NZ_CPXJ01000053.1"/>
</dbReference>
<protein>
    <submittedName>
        <fullName evidence="2">Prophage repressor protein</fullName>
    </submittedName>
</protein>
<gene>
    <name evidence="2" type="ORF">ERS137959_03657</name>
</gene>
<dbReference type="Pfam" id="PF01381">
    <property type="entry name" value="HTH_3"/>
    <property type="match status" value="1"/>
</dbReference>
<dbReference type="Gene3D" id="2.10.109.10">
    <property type="entry name" value="Umud Fragment, subunit A"/>
    <property type="match status" value="1"/>
</dbReference>
<dbReference type="CDD" id="cd00093">
    <property type="entry name" value="HTH_XRE"/>
    <property type="match status" value="1"/>
</dbReference>
<name>A0ABM9S758_YEREN</name>
<dbReference type="PANTHER" id="PTHR33516">
    <property type="entry name" value="LEXA REPRESSOR"/>
    <property type="match status" value="1"/>
</dbReference>